<keyword evidence="22" id="KW-0175">Coiled coil</keyword>
<keyword evidence="26" id="KW-1185">Reference proteome</keyword>
<feature type="coiled-coil region" evidence="22">
    <location>
        <begin position="109"/>
        <end position="136"/>
    </location>
</feature>
<comment type="catalytic activity">
    <reaction evidence="1">
        <text>Hydrolysis of (1-&gt;3)-beta-D-glucosidic linkages in (1-&gt;3)-beta-D-glucans.</text>
        <dbReference type="EC" id="3.2.1.39"/>
    </reaction>
</comment>
<comment type="similarity">
    <text evidence="4">Belongs to the glycosyl hydrolase 17 family.</text>
</comment>
<feature type="compositionally biased region" description="Polar residues" evidence="23">
    <location>
        <begin position="943"/>
        <end position="953"/>
    </location>
</feature>
<dbReference type="EC" id="3.2.1.39" evidence="5"/>
<keyword evidence="17" id="KW-0961">Cell wall biogenesis/degradation</keyword>
<evidence type="ECO:0000256" key="14">
    <source>
        <dbReference type="ARBA" id="ARBA00023180"/>
    </source>
</evidence>
<feature type="chain" id="PRO_5046381895" description="Probable glucan endo-1,3-beta-glucosidase eglC" evidence="24">
    <location>
        <begin position="19"/>
        <end position="953"/>
    </location>
</feature>
<keyword evidence="8" id="KW-0134">Cell wall</keyword>
<gene>
    <name evidence="25" type="ORF">SLS60_004697</name>
</gene>
<evidence type="ECO:0000256" key="1">
    <source>
        <dbReference type="ARBA" id="ARBA00000382"/>
    </source>
</evidence>
<keyword evidence="7" id="KW-1003">Cell membrane</keyword>
<evidence type="ECO:0000256" key="13">
    <source>
        <dbReference type="ARBA" id="ARBA00023136"/>
    </source>
</evidence>
<evidence type="ECO:0000256" key="8">
    <source>
        <dbReference type="ARBA" id="ARBA00022512"/>
    </source>
</evidence>
<evidence type="ECO:0000256" key="22">
    <source>
        <dbReference type="SAM" id="Coils"/>
    </source>
</evidence>
<keyword evidence="10" id="KW-0336">GPI-anchor</keyword>
<feature type="signal peptide" evidence="24">
    <location>
        <begin position="1"/>
        <end position="18"/>
    </location>
</feature>
<evidence type="ECO:0000256" key="24">
    <source>
        <dbReference type="SAM" id="SignalP"/>
    </source>
</evidence>
<evidence type="ECO:0000256" key="19">
    <source>
        <dbReference type="ARBA" id="ARBA00025152"/>
    </source>
</evidence>
<evidence type="ECO:0000256" key="23">
    <source>
        <dbReference type="SAM" id="MobiDB-lite"/>
    </source>
</evidence>
<dbReference type="InterPro" id="IPR000490">
    <property type="entry name" value="Glyco_hydro_17"/>
</dbReference>
<evidence type="ECO:0000256" key="18">
    <source>
        <dbReference type="ARBA" id="ARBA00023326"/>
    </source>
</evidence>
<evidence type="ECO:0000256" key="17">
    <source>
        <dbReference type="ARBA" id="ARBA00023316"/>
    </source>
</evidence>
<comment type="function">
    <text evidence="19">Glucanases play a role in cell expansion during growth, in cell-cell fusion during mating, and in spore release during sporulation. This enzyme may be involved in beta-glucan degradation and also function biosynthetically as a transglycosylase.</text>
</comment>
<reference evidence="25 26" key="1">
    <citation type="submission" date="2024-02" db="EMBL/GenBank/DDBJ databases">
        <title>De novo assembly and annotation of 12 fungi associated with fruit tree decline syndrome in Ontario, Canada.</title>
        <authorList>
            <person name="Sulman M."/>
            <person name="Ellouze W."/>
            <person name="Ilyukhin E."/>
        </authorList>
    </citation>
    <scope>NUCLEOTIDE SEQUENCE [LARGE SCALE GENOMIC DNA]</scope>
    <source>
        <strain evidence="25 26">M42-189</strain>
    </source>
</reference>
<evidence type="ECO:0000256" key="3">
    <source>
        <dbReference type="ARBA" id="ARBA00004609"/>
    </source>
</evidence>
<evidence type="ECO:0000256" key="20">
    <source>
        <dbReference type="ARBA" id="ARBA00032134"/>
    </source>
</evidence>
<keyword evidence="12" id="KW-0378">Hydrolase</keyword>
<keyword evidence="18" id="KW-0624">Polysaccharide degradation</keyword>
<evidence type="ECO:0000313" key="25">
    <source>
        <dbReference type="EMBL" id="KAL1605154.1"/>
    </source>
</evidence>
<feature type="region of interest" description="Disordered" evidence="23">
    <location>
        <begin position="924"/>
        <end position="953"/>
    </location>
</feature>
<comment type="subcellular location">
    <subcellularLocation>
        <location evidence="3">Cell membrane</location>
        <topology evidence="3">Lipid-anchor</topology>
        <topology evidence="3">GPI-anchor</topology>
    </subcellularLocation>
    <subcellularLocation>
        <location evidence="2">Secreted</location>
        <location evidence="2">Cell wall</location>
    </subcellularLocation>
</comment>
<comment type="caution">
    <text evidence="25">The sequence shown here is derived from an EMBL/GenBank/DDBJ whole genome shotgun (WGS) entry which is preliminary data.</text>
</comment>
<evidence type="ECO:0000256" key="5">
    <source>
        <dbReference type="ARBA" id="ARBA00012780"/>
    </source>
</evidence>
<evidence type="ECO:0000256" key="21">
    <source>
        <dbReference type="ARBA" id="ARBA00032906"/>
    </source>
</evidence>
<dbReference type="Proteomes" id="UP001521785">
    <property type="component" value="Unassembled WGS sequence"/>
</dbReference>
<dbReference type="EMBL" id="JAKJXO020000005">
    <property type="protein sequence ID" value="KAL1605154.1"/>
    <property type="molecule type" value="Genomic_DNA"/>
</dbReference>
<evidence type="ECO:0000256" key="11">
    <source>
        <dbReference type="ARBA" id="ARBA00022729"/>
    </source>
</evidence>
<dbReference type="InterPro" id="IPR017853">
    <property type="entry name" value="GH"/>
</dbReference>
<evidence type="ECO:0000256" key="9">
    <source>
        <dbReference type="ARBA" id="ARBA00022525"/>
    </source>
</evidence>
<dbReference type="Gene3D" id="3.20.20.80">
    <property type="entry name" value="Glycosidases"/>
    <property type="match status" value="2"/>
</dbReference>
<keyword evidence="13" id="KW-0472">Membrane</keyword>
<dbReference type="SUPFAM" id="SSF51445">
    <property type="entry name" value="(Trans)glycosidases"/>
    <property type="match status" value="2"/>
</dbReference>
<accession>A0ABR3RL41</accession>
<dbReference type="PANTHER" id="PTHR16631">
    <property type="entry name" value="GLUCAN 1,3-BETA-GLUCOSIDASE"/>
    <property type="match status" value="1"/>
</dbReference>
<evidence type="ECO:0000256" key="6">
    <source>
        <dbReference type="ARBA" id="ARBA00019762"/>
    </source>
</evidence>
<evidence type="ECO:0000256" key="15">
    <source>
        <dbReference type="ARBA" id="ARBA00023277"/>
    </source>
</evidence>
<dbReference type="InterPro" id="IPR050732">
    <property type="entry name" value="Beta-glucan_modifiers"/>
</dbReference>
<evidence type="ECO:0000256" key="16">
    <source>
        <dbReference type="ARBA" id="ARBA00023288"/>
    </source>
</evidence>
<dbReference type="PANTHER" id="PTHR16631:SF13">
    <property type="entry name" value="GLUCAN ENDO-1,3-BETA-GLUCOSIDASE EGLC-RELATED"/>
    <property type="match status" value="1"/>
</dbReference>
<evidence type="ECO:0000256" key="4">
    <source>
        <dbReference type="ARBA" id="ARBA00008773"/>
    </source>
</evidence>
<keyword evidence="15" id="KW-0119">Carbohydrate metabolism</keyword>
<evidence type="ECO:0000256" key="10">
    <source>
        <dbReference type="ARBA" id="ARBA00022622"/>
    </source>
</evidence>
<keyword evidence="9" id="KW-0964">Secreted</keyword>
<proteinExistence type="inferred from homology"/>
<name>A0ABR3RL41_9PLEO</name>
<evidence type="ECO:0000256" key="7">
    <source>
        <dbReference type="ARBA" id="ARBA00022475"/>
    </source>
</evidence>
<keyword evidence="11 24" id="KW-0732">Signal</keyword>
<evidence type="ECO:0000256" key="12">
    <source>
        <dbReference type="ARBA" id="ARBA00022801"/>
    </source>
</evidence>
<dbReference type="PROSITE" id="PS00587">
    <property type="entry name" value="GLYCOSYL_HYDROL_F17"/>
    <property type="match status" value="1"/>
</dbReference>
<protein>
    <recommendedName>
        <fullName evidence="6">Probable glucan endo-1,3-beta-glucosidase eglC</fullName>
        <ecNumber evidence="5">3.2.1.39</ecNumber>
    </recommendedName>
    <alternativeName>
        <fullName evidence="20">Endo-1,3-beta-glucanase eglC</fullName>
    </alternativeName>
    <alternativeName>
        <fullName evidence="21">Laminarinase eglC</fullName>
    </alternativeName>
</protein>
<organism evidence="25 26">
    <name type="scientific">Paraconiothyrium brasiliense</name>
    <dbReference type="NCBI Taxonomy" id="300254"/>
    <lineage>
        <taxon>Eukaryota</taxon>
        <taxon>Fungi</taxon>
        <taxon>Dikarya</taxon>
        <taxon>Ascomycota</taxon>
        <taxon>Pezizomycotina</taxon>
        <taxon>Dothideomycetes</taxon>
        <taxon>Pleosporomycetidae</taxon>
        <taxon>Pleosporales</taxon>
        <taxon>Massarineae</taxon>
        <taxon>Didymosphaeriaceae</taxon>
        <taxon>Paraconiothyrium</taxon>
    </lineage>
</organism>
<keyword evidence="14" id="KW-0325">Glycoprotein</keyword>
<evidence type="ECO:0000256" key="2">
    <source>
        <dbReference type="ARBA" id="ARBA00004191"/>
    </source>
</evidence>
<sequence length="953" mass="102095">MIFAITLLFWQLLLPAAAREYNVHTGFNYGAFWGTPDKPKRKADYNSAFKIAYNLNTSVAFDTARLFTCRQPGTTDTPIEAFDAAVETHTYLLLGFYLSETKKSAQAPGQRYESNADMLKNELRALEKALGKYGHQLADLIIGLSVGNEDMQQWYSNQVTTGVTEDVIAANLATVRKALLGSAVGEKFPNIRKYWTDKPIGHTDTAPYAAKAKNVNFVGMNAYPYWSEDPPASAKASYFGSLDGVKNAMPGKAIWLTEVGWPFSDTISQVSGQGTANKENLQKYWDEIGCGVFGKYTTFWFELISDSLPDQPDWAIIDASKNNYAPRIDVSCASAVMVASTSEATAVSSTPAIPSFSQNIHTGFSYGAFWSESEPKLYKDFVRQFTLAKNLPDVPVPFTSARLYQAAQWNSPTEPSEAFQAAIETNTTLLIGLWLPIDNEIEALDAAFKNFGQKLADLVIGISVGSEDIYRGSDECTQKEGKTCSMAATADEVIANITRVKDEFHKRGWDKLFKALPPIGHTDTARNAALANADFVGANIFPFWHQDPIDKAWNNFEESLQGVKEHAGNVPIWITETGWPSSGNDKAASLDNMQKYWSTVGCALVGKYTTFWFELEKDTHDLGDLDWGLIDIPSQKLKIANLSCPGFSGPPSIPSPTSTITVGTSTASISVALASTAVPEGYMSIQTLDLSASATPSTLVSYDGTSQPVFGNSSTVHVTITSTITMQPSSGPKAPPPLSAEISSATVTSKPVVLVTEPTACITITHDANGQQVTISNAPINGKCPVPTPAHPCPTAPAVVSDASPTRCLVVVTDPTGRLITIPTDIPGKCATSVPAPAAVPDANTASRPTVYVTEATGCITVSKDVNGEMVTVASNPPVDGKCTTPTYVAPATSKPTVWVTEATGCITVSKGANEKMVTVESNPPVDGQCATPTAPVPPASTKGNMTVYLTPS</sequence>
<keyword evidence="16" id="KW-0449">Lipoprotein</keyword>
<evidence type="ECO:0000313" key="26">
    <source>
        <dbReference type="Proteomes" id="UP001521785"/>
    </source>
</evidence>